<gene>
    <name evidence="2" type="primary">AVEN_254620_1</name>
    <name evidence="2" type="ORF">TNIN_156741</name>
</gene>
<proteinExistence type="predicted"/>
<evidence type="ECO:0000313" key="2">
    <source>
        <dbReference type="EMBL" id="GFY53701.1"/>
    </source>
</evidence>
<sequence>MAEVDPSFDEIISNSESSDPIDEKITYVDICAKHFDSGIRSPEIPLLHNISAKRKLKSGINDESKPILSIRDSNENSKLSGNDEMFKYSEFEKDISCDNLTNDCNGKKNLDSFITNDFTVDSMVLVDQNLIENLIEKLNEKVPSSQKSERNFRNIYGHFNKLQIEKNAGIQSPVNDTETNEKEEEQYDINPSDNTCDIAAPNDAIVREYSQHSLRRSAVCSEDNFDCSQSLFLSPPSQTTLPENAYDTIFAQNTQSSFPSYSNGNLKNISHSQELFQTPLALSKNREETNFSNTESRHIIVSSFKESKNISSTYRENGNDFAVCEDQNETAKKNDLSHEISADESPFHSVKQIFTPVSGSELVFSDASAITNCSNEKISSDFSKEGGKQACINGSNYACQINDQIKPDPVSELNSETCKKHQANFNHVHQSDKPNTSSINQRDTFIEHLDEMNSSSPSLLDKLNKDQRTDNVDRNTEVNDLKLECCLSKFDYVKNIKIDRIPILRNDFKNKSEISTEFSDIRSNETTYINMDDIGINDSCDNLQSKKEDNSKKFFKSNSTRCMTRFHTPWKITDVNEQNYQVSKKQENNSSLKTNIQVDHAEIQSDSNIDCENIEKRNLSTSLKFNPNDGKENMQNYEKHFEHATKNDSNTNQSINSETNVMDNNSEKELHEPIMPVNDMKEEGKQLTENGTLLCKEYEDTYDVNHKITKISNEDIKKRNLDHPHPSHESESLRCSKSQIDFSDTEQNENSNQSNRIFLSQGIPVEYYNEKRNSLLKRPVSSLNENHDTTVFRKRKKYNTRAHNQELAENKVDLFHVSKLGEESQTIEEFDFNNDIEILEEHIVKRGRKALRKKRKTSEKLDVVTISLTKNKRGKQKPTEITLHPNNHTTKENNSILKKEQFLLEKIESKLYKIASVIKGERFSATSKNNALKLLQKMNSILWKTEKSCRNVKAKYQTDSSNTILIPSKLKYLRFFYESLLIEAGNFSKFGKQKLNEEHGSEFLHNSFSNYKINESALLKTGQRNTSYVSIDSKKLNTDNSIRLELNVVDNITREKVSGSDNNYEKIQSKTEYCQKLESVNTSESNCYLSNTSQKTVKAAGVFKKFQSSNEDLQVICIEKGTKNNKKLGDNRNYDSKIKKSLVQSEQKDNLSETISFEENNMMQEEQVIEEICSEAIHSNQSEFHCESAACVRMEVNSSDETQSLVVLNKNQILSTEKENVDKITKPYMKESDNIIGEEVLDISNCTESIYSESVSLLENSTKNRYWRNKKHLTIPVANAFCQNNINSKLFKSSENNCLPNNETNFNHACSKSVSSMISLDPCASNETIITKKASFEQTVELNSCNKKSNFHKGINNESLLDKQSDSAKINSIKEKSIPAICFTNETANSENNNCNSVNMNNSKNSEKCDGFKKSLEIIQYNNVNDISDDYIPPSTTFSKQFNDIKSFDKQHNTKNKNIEKFASSSLNMCPDQILHKIPSQNESGLRKQQKYLHCSILNPTTCIPSDTLDKCFDLNTNNISKNSPIIVNKNQMPVTYKTNSKSYTDVKKKITSSQTAKSRKIIPLLELIRCNLLQPGKNVLSIQMPKGIILGSLDSTGKITSNNKSYSTPLQWYSDILNFCQKAQKPSKSKSCYDRIYYQGHTLSYFANIYHEGLVNWNASQETEESSIMLGSNTGLEVMQRSIAPERDSLASPASPLSDPLVLNLLKMKLMLIGDNEVGPIIETDQWDNIDKWE</sequence>
<keyword evidence="3" id="KW-1185">Reference proteome</keyword>
<dbReference type="OrthoDB" id="6432105at2759"/>
<feature type="region of interest" description="Disordered" evidence="1">
    <location>
        <begin position="716"/>
        <end position="735"/>
    </location>
</feature>
<protein>
    <submittedName>
        <fullName evidence="2">Uncharacterized protein</fullName>
    </submittedName>
</protein>
<dbReference type="EMBL" id="BMAV01009445">
    <property type="protein sequence ID" value="GFY53701.1"/>
    <property type="molecule type" value="Genomic_DNA"/>
</dbReference>
<evidence type="ECO:0000256" key="1">
    <source>
        <dbReference type="SAM" id="MobiDB-lite"/>
    </source>
</evidence>
<comment type="caution">
    <text evidence="2">The sequence shown here is derived from an EMBL/GenBank/DDBJ whole genome shotgun (WGS) entry which is preliminary data.</text>
</comment>
<name>A0A8X7C1U8_9ARAC</name>
<dbReference type="Proteomes" id="UP000886998">
    <property type="component" value="Unassembled WGS sequence"/>
</dbReference>
<evidence type="ECO:0000313" key="3">
    <source>
        <dbReference type="Proteomes" id="UP000886998"/>
    </source>
</evidence>
<feature type="compositionally biased region" description="Basic and acidic residues" evidence="1">
    <location>
        <begin position="716"/>
        <end position="734"/>
    </location>
</feature>
<accession>A0A8X7C1U8</accession>
<reference evidence="2" key="1">
    <citation type="submission" date="2020-08" db="EMBL/GenBank/DDBJ databases">
        <title>Multicomponent nature underlies the extraordinary mechanical properties of spider dragline silk.</title>
        <authorList>
            <person name="Kono N."/>
            <person name="Nakamura H."/>
            <person name="Mori M."/>
            <person name="Yoshida Y."/>
            <person name="Ohtoshi R."/>
            <person name="Malay A.D."/>
            <person name="Moran D.A.P."/>
            <person name="Tomita M."/>
            <person name="Numata K."/>
            <person name="Arakawa K."/>
        </authorList>
    </citation>
    <scope>NUCLEOTIDE SEQUENCE</scope>
</reference>
<organism evidence="2 3">
    <name type="scientific">Trichonephila inaurata madagascariensis</name>
    <dbReference type="NCBI Taxonomy" id="2747483"/>
    <lineage>
        <taxon>Eukaryota</taxon>
        <taxon>Metazoa</taxon>
        <taxon>Ecdysozoa</taxon>
        <taxon>Arthropoda</taxon>
        <taxon>Chelicerata</taxon>
        <taxon>Arachnida</taxon>
        <taxon>Araneae</taxon>
        <taxon>Araneomorphae</taxon>
        <taxon>Entelegynae</taxon>
        <taxon>Araneoidea</taxon>
        <taxon>Nephilidae</taxon>
        <taxon>Trichonephila</taxon>
        <taxon>Trichonephila inaurata</taxon>
    </lineage>
</organism>